<dbReference type="Gene3D" id="3.30.1060.10">
    <property type="entry name" value="Peptide methionine sulphoxide reductase MsrA"/>
    <property type="match status" value="1"/>
</dbReference>
<evidence type="ECO:0000313" key="6">
    <source>
        <dbReference type="EMBL" id="MCQ5122168.1"/>
    </source>
</evidence>
<evidence type="ECO:0000256" key="1">
    <source>
        <dbReference type="ARBA" id="ARBA00023002"/>
    </source>
</evidence>
<comment type="similarity">
    <text evidence="4">Belongs to the MsrA Met sulfoxide reductase family.</text>
</comment>
<comment type="caution">
    <text evidence="6">The sequence shown here is derived from an EMBL/GenBank/DDBJ whole genome shotgun (WGS) entry which is preliminary data.</text>
</comment>
<comment type="catalytic activity">
    <reaction evidence="3 4">
        <text>[thioredoxin]-disulfide + L-methionine + H2O = L-methionine (S)-S-oxide + [thioredoxin]-dithiol</text>
        <dbReference type="Rhea" id="RHEA:19993"/>
        <dbReference type="Rhea" id="RHEA-COMP:10698"/>
        <dbReference type="Rhea" id="RHEA-COMP:10700"/>
        <dbReference type="ChEBI" id="CHEBI:15377"/>
        <dbReference type="ChEBI" id="CHEBI:29950"/>
        <dbReference type="ChEBI" id="CHEBI:50058"/>
        <dbReference type="ChEBI" id="CHEBI:57844"/>
        <dbReference type="ChEBI" id="CHEBI:58772"/>
        <dbReference type="EC" id="1.8.4.11"/>
    </reaction>
</comment>
<dbReference type="SUPFAM" id="SSF55068">
    <property type="entry name" value="Peptide methionine sulfoxide reductase"/>
    <property type="match status" value="1"/>
</dbReference>
<dbReference type="PANTHER" id="PTHR42799">
    <property type="entry name" value="MITOCHONDRIAL PEPTIDE METHIONINE SULFOXIDE REDUCTASE"/>
    <property type="match status" value="1"/>
</dbReference>
<keyword evidence="7" id="KW-1185">Reference proteome</keyword>
<gene>
    <name evidence="4 6" type="primary">msrA</name>
    <name evidence="6" type="ORF">NE663_07845</name>
</gene>
<dbReference type="InterPro" id="IPR050162">
    <property type="entry name" value="MsrA_MetSO_reductase"/>
</dbReference>
<comment type="function">
    <text evidence="4">Has an important function as a repair enzyme for proteins that have been inactivated by oxidation. Catalyzes the reversible oxidation-reduction of methionine sulfoxide in proteins to methionine.</text>
</comment>
<comment type="catalytic activity">
    <reaction evidence="2 4">
        <text>L-methionyl-[protein] + [thioredoxin]-disulfide + H2O = L-methionyl-(S)-S-oxide-[protein] + [thioredoxin]-dithiol</text>
        <dbReference type="Rhea" id="RHEA:14217"/>
        <dbReference type="Rhea" id="RHEA-COMP:10698"/>
        <dbReference type="Rhea" id="RHEA-COMP:10700"/>
        <dbReference type="Rhea" id="RHEA-COMP:12313"/>
        <dbReference type="Rhea" id="RHEA-COMP:12315"/>
        <dbReference type="ChEBI" id="CHEBI:15377"/>
        <dbReference type="ChEBI" id="CHEBI:16044"/>
        <dbReference type="ChEBI" id="CHEBI:29950"/>
        <dbReference type="ChEBI" id="CHEBI:44120"/>
        <dbReference type="ChEBI" id="CHEBI:50058"/>
        <dbReference type="EC" id="1.8.4.11"/>
    </reaction>
</comment>
<dbReference type="PANTHER" id="PTHR42799:SF2">
    <property type="entry name" value="MITOCHONDRIAL PEPTIDE METHIONINE SULFOXIDE REDUCTASE"/>
    <property type="match status" value="1"/>
</dbReference>
<dbReference type="EMBL" id="JANGCH010000010">
    <property type="protein sequence ID" value="MCQ5122168.1"/>
    <property type="molecule type" value="Genomic_DNA"/>
</dbReference>
<dbReference type="InterPro" id="IPR002569">
    <property type="entry name" value="Met_Sox_Rdtase_MsrA_dom"/>
</dbReference>
<accession>A0ABT1SMC6</accession>
<sequence length="168" mass="19690">MHEIVVAGGCFWGVQEYYRRVKGILQTSVGYAQGFTANPTYEEVCSDQTNHVEACRLQYDDRLIDLPLILELLFRIIDPTSYHEQGEDRGSQYRTGVYYLDQADEETIRTWIQKKQIDYPSPILTEVQPLTCFYDAEAYHQQYLLKNPNGYCHVDFSKLKKEELKTSW</sequence>
<proteinExistence type="inferred from homology"/>
<evidence type="ECO:0000256" key="2">
    <source>
        <dbReference type="ARBA" id="ARBA00047806"/>
    </source>
</evidence>
<evidence type="ECO:0000256" key="4">
    <source>
        <dbReference type="HAMAP-Rule" id="MF_01401"/>
    </source>
</evidence>
<name>A0ABT1SMC6_9FIRM</name>
<dbReference type="HAMAP" id="MF_01401">
    <property type="entry name" value="MsrA"/>
    <property type="match status" value="1"/>
</dbReference>
<dbReference type="InterPro" id="IPR036509">
    <property type="entry name" value="Met_Sox_Rdtase_MsrA_sf"/>
</dbReference>
<organism evidence="6 7">
    <name type="scientific">Massilicoli timonensis</name>
    <dbReference type="NCBI Taxonomy" id="2015901"/>
    <lineage>
        <taxon>Bacteria</taxon>
        <taxon>Bacillati</taxon>
        <taxon>Bacillota</taxon>
        <taxon>Erysipelotrichia</taxon>
        <taxon>Erysipelotrichales</taxon>
        <taxon>Erysipelotrichaceae</taxon>
        <taxon>Massilicoli</taxon>
    </lineage>
</organism>
<feature type="domain" description="Peptide methionine sulphoxide reductase MsrA" evidence="5">
    <location>
        <begin position="3"/>
        <end position="153"/>
    </location>
</feature>
<protein>
    <recommendedName>
        <fullName evidence="4">Peptide methionine sulfoxide reductase MsrA</fullName>
        <shortName evidence="4">Protein-methionine-S-oxide reductase</shortName>
        <ecNumber evidence="4">1.8.4.11</ecNumber>
    </recommendedName>
    <alternativeName>
        <fullName evidence="4">Peptide-methionine (S)-S-oxide reductase</fullName>
        <shortName evidence="4">Peptide Met(O) reductase</shortName>
    </alternativeName>
</protein>
<dbReference type="NCBIfam" id="TIGR00401">
    <property type="entry name" value="msrA"/>
    <property type="match status" value="1"/>
</dbReference>
<evidence type="ECO:0000256" key="3">
    <source>
        <dbReference type="ARBA" id="ARBA00048782"/>
    </source>
</evidence>
<dbReference type="GO" id="GO:0008113">
    <property type="term" value="F:peptide-methionine (S)-S-oxide reductase activity"/>
    <property type="evidence" value="ECO:0007669"/>
    <property type="project" value="UniProtKB-EC"/>
</dbReference>
<evidence type="ECO:0000259" key="5">
    <source>
        <dbReference type="Pfam" id="PF01625"/>
    </source>
</evidence>
<evidence type="ECO:0000313" key="7">
    <source>
        <dbReference type="Proteomes" id="UP001524435"/>
    </source>
</evidence>
<dbReference type="EC" id="1.8.4.11" evidence="4"/>
<dbReference type="Pfam" id="PF01625">
    <property type="entry name" value="PMSR"/>
    <property type="match status" value="1"/>
</dbReference>
<keyword evidence="1 4" id="KW-0560">Oxidoreductase</keyword>
<dbReference type="Proteomes" id="UP001524435">
    <property type="component" value="Unassembled WGS sequence"/>
</dbReference>
<feature type="active site" evidence="4">
    <location>
        <position position="10"/>
    </location>
</feature>
<reference evidence="6 7" key="1">
    <citation type="submission" date="2022-06" db="EMBL/GenBank/DDBJ databases">
        <title>Isolation of gut microbiota from human fecal samples.</title>
        <authorList>
            <person name="Pamer E.G."/>
            <person name="Barat B."/>
            <person name="Waligurski E."/>
            <person name="Medina S."/>
            <person name="Paddock L."/>
            <person name="Mostad J."/>
        </authorList>
    </citation>
    <scope>NUCLEOTIDE SEQUENCE [LARGE SCALE GENOMIC DNA]</scope>
    <source>
        <strain evidence="6 7">DFI.6.1</strain>
    </source>
</reference>